<accession>A0ABP0P053</accession>
<evidence type="ECO:0000313" key="3">
    <source>
        <dbReference type="Proteomes" id="UP001642484"/>
    </source>
</evidence>
<dbReference type="Proteomes" id="UP001642484">
    <property type="component" value="Unassembled WGS sequence"/>
</dbReference>
<keyword evidence="3" id="KW-1185">Reference proteome</keyword>
<protein>
    <submittedName>
        <fullName evidence="2">Uncharacterized protein</fullName>
    </submittedName>
</protein>
<dbReference type="Gene3D" id="2.60.120.10">
    <property type="entry name" value="Jelly Rolls"/>
    <property type="match status" value="1"/>
</dbReference>
<evidence type="ECO:0000313" key="2">
    <source>
        <dbReference type="EMBL" id="CAK9069417.1"/>
    </source>
</evidence>
<dbReference type="InterPro" id="IPR029063">
    <property type="entry name" value="SAM-dependent_MTases_sf"/>
</dbReference>
<reference evidence="2 3" key="1">
    <citation type="submission" date="2024-02" db="EMBL/GenBank/DDBJ databases">
        <authorList>
            <person name="Chen Y."/>
            <person name="Shah S."/>
            <person name="Dougan E. K."/>
            <person name="Thang M."/>
            <person name="Chan C."/>
        </authorList>
    </citation>
    <scope>NUCLEOTIDE SEQUENCE [LARGE SCALE GENOMIC DNA]</scope>
</reference>
<dbReference type="Gene3D" id="3.40.50.150">
    <property type="entry name" value="Vaccinia Virus protein VP39"/>
    <property type="match status" value="1"/>
</dbReference>
<sequence length="652" mass="73821">MRSNCLPCALCLSLVPLFSWHDALGQTTSPATCLEKTELEIQRAPDRKNMRVTTSHLYKRHLARYFCPIAANWTVLELGVYHGHTTSVLAAIFRRVFSVDIKEEFLQVAAAHTKHHSNIVFLSADSLSDSWASFRNNHVDVVVIDADHTYDYVHADTLNSLRHLQPLTHLVFDDFNSEVGVQRAIEEFQSTGALVDCQGIGTGWNGSATKLISWNGLEGIHSEEKTVWTTKSEGMLCRKGVPDGVPRDLAPVFVDRRFFLYELPLTFPTPVGVFRFLPHGGLVVSKRGKGKWKMLDDQNLKLEIPGLSEPELLFNLDRTAFVMSEAKGAKTRWLRHPAGPWVTMNVNLVDLARWTPYNGEVMAALVPQIQNLVFQDNELNVAKEMRKAMKGTCLTLDEYRASDRPFSDHWQCGSEGFNNFGDAAYIPSERVIDGLSQFAGLPLKTLAKFHLHSNNDSEALYGKWCGMPAPPEYEDALTGRPVGARAFWEECVMRNAGYFNALICDTNDSYAVLGIAALNHGVCYPAHVHDNQEAYWQIRGPGWWRTWPQNFTKAPNEWPWSEIRMTKPQGPWQLHNHPGGLVHEMDTTSDDDFLLTVYWWGKPVDTEVNYAYSHAVQEQGSCFRRYRAEHNDAAHSCPNMMRPPWAVFRSEV</sequence>
<comment type="caution">
    <text evidence="2">The sequence shown here is derived from an EMBL/GenBank/DDBJ whole genome shotgun (WGS) entry which is preliminary data.</text>
</comment>
<dbReference type="InterPro" id="IPR014710">
    <property type="entry name" value="RmlC-like_jellyroll"/>
</dbReference>
<name>A0ABP0P053_9DINO</name>
<dbReference type="SUPFAM" id="SSF53335">
    <property type="entry name" value="S-adenosyl-L-methionine-dependent methyltransferases"/>
    <property type="match status" value="1"/>
</dbReference>
<dbReference type="EMBL" id="CAXAMN010022439">
    <property type="protein sequence ID" value="CAK9069417.1"/>
    <property type="molecule type" value="Genomic_DNA"/>
</dbReference>
<feature type="signal peptide" evidence="1">
    <location>
        <begin position="1"/>
        <end position="25"/>
    </location>
</feature>
<gene>
    <name evidence="2" type="ORF">CCMP2556_LOCUS34139</name>
</gene>
<feature type="chain" id="PRO_5046177357" evidence="1">
    <location>
        <begin position="26"/>
        <end position="652"/>
    </location>
</feature>
<dbReference type="Pfam" id="PF13578">
    <property type="entry name" value="Methyltransf_24"/>
    <property type="match status" value="1"/>
</dbReference>
<dbReference type="CDD" id="cd02440">
    <property type="entry name" value="AdoMet_MTases"/>
    <property type="match status" value="1"/>
</dbReference>
<keyword evidence="1" id="KW-0732">Signal</keyword>
<proteinExistence type="predicted"/>
<organism evidence="2 3">
    <name type="scientific">Durusdinium trenchii</name>
    <dbReference type="NCBI Taxonomy" id="1381693"/>
    <lineage>
        <taxon>Eukaryota</taxon>
        <taxon>Sar</taxon>
        <taxon>Alveolata</taxon>
        <taxon>Dinophyceae</taxon>
        <taxon>Suessiales</taxon>
        <taxon>Symbiodiniaceae</taxon>
        <taxon>Durusdinium</taxon>
    </lineage>
</organism>
<evidence type="ECO:0000256" key="1">
    <source>
        <dbReference type="SAM" id="SignalP"/>
    </source>
</evidence>